<proteinExistence type="predicted"/>
<evidence type="ECO:0000313" key="1">
    <source>
        <dbReference type="EMBL" id="MBD1382609.1"/>
    </source>
</evidence>
<reference evidence="1" key="1">
    <citation type="submission" date="2020-09" db="EMBL/GenBank/DDBJ databases">
        <title>A novel bacterium of genus Bacillus, isolated from South China Sea.</title>
        <authorList>
            <person name="Huang H."/>
            <person name="Mo K."/>
            <person name="Hu Y."/>
        </authorList>
    </citation>
    <scope>NUCLEOTIDE SEQUENCE</scope>
    <source>
        <strain evidence="1">IB182487</strain>
    </source>
</reference>
<dbReference type="AlphaFoldDB" id="A0A926S346"/>
<dbReference type="Proteomes" id="UP000626844">
    <property type="component" value="Unassembled WGS sequence"/>
</dbReference>
<keyword evidence="2" id="KW-1185">Reference proteome</keyword>
<organism evidence="1 2">
    <name type="scientific">Metabacillus arenae</name>
    <dbReference type="NCBI Taxonomy" id="2771434"/>
    <lineage>
        <taxon>Bacteria</taxon>
        <taxon>Bacillati</taxon>
        <taxon>Bacillota</taxon>
        <taxon>Bacilli</taxon>
        <taxon>Bacillales</taxon>
        <taxon>Bacillaceae</taxon>
        <taxon>Metabacillus</taxon>
    </lineage>
</organism>
<sequence length="383" mass="45143">MNNIPYACIDEIGDYGLDFDEKDVSRNFIIVVLLVKGDDKQPLEIGLEKIKYFQKEEVNSNTDQRRIEILNQLKDLPFYVDAYVIDKTRIREELGVRNKEQFIHFLTRFLYDHLHGAFEELDLSANDNKEFLGEFKKFVEKNSIRDLFDYTPFGFTESGSDKILKLANFIAGSFDTSNDKTQIAENNKEFLKILKSKINKMNYWPLDYGTFNYDFENDPNVSEMDKLIARKSIDLACDYIRVHNKNPEIDERDRVDFIKFLLFKLKENQREYVYTEEILANLNAIRKRKMQIHYFRSNIVSKLRDQGLLIASSNKGYKLPTSIEDLYDFVGLTSLNIHPMIERISKCRDQILLTTNKKIDILDREEYMDLKQIVDMNKGLIES</sequence>
<evidence type="ECO:0000313" key="2">
    <source>
        <dbReference type="Proteomes" id="UP000626844"/>
    </source>
</evidence>
<name>A0A926S346_9BACI</name>
<dbReference type="RefSeq" id="WP_191160980.1">
    <property type="nucleotide sequence ID" value="NZ_JACXAI010000034.1"/>
</dbReference>
<dbReference type="EMBL" id="JACXAI010000034">
    <property type="protein sequence ID" value="MBD1382609.1"/>
    <property type="molecule type" value="Genomic_DNA"/>
</dbReference>
<gene>
    <name evidence="1" type="ORF">IC621_20610</name>
</gene>
<accession>A0A926S346</accession>
<evidence type="ECO:0008006" key="3">
    <source>
        <dbReference type="Google" id="ProtNLM"/>
    </source>
</evidence>
<comment type="caution">
    <text evidence="1">The sequence shown here is derived from an EMBL/GenBank/DDBJ whole genome shotgun (WGS) entry which is preliminary data.</text>
</comment>
<protein>
    <recommendedName>
        <fullName evidence="3">DUF3800 domain-containing protein</fullName>
    </recommendedName>
</protein>